<evidence type="ECO:0000313" key="2">
    <source>
        <dbReference type="EMBL" id="MCX7467795.1"/>
    </source>
</evidence>
<dbReference type="EMBL" id="JAPMKU010000001">
    <property type="protein sequence ID" value="MCX7467795.1"/>
    <property type="molecule type" value="Genomic_DNA"/>
</dbReference>
<organism evidence="2 3">
    <name type="scientific">Corynebacterium pygosceleis</name>
    <dbReference type="NCBI Taxonomy" id="2800406"/>
    <lineage>
        <taxon>Bacteria</taxon>
        <taxon>Bacillati</taxon>
        <taxon>Actinomycetota</taxon>
        <taxon>Actinomycetes</taxon>
        <taxon>Mycobacteriales</taxon>
        <taxon>Corynebacteriaceae</taxon>
        <taxon>Corynebacterium</taxon>
    </lineage>
</organism>
<comment type="caution">
    <text evidence="2">The sequence shown here is derived from an EMBL/GenBank/DDBJ whole genome shotgun (WGS) entry which is preliminary data.</text>
</comment>
<protein>
    <submittedName>
        <fullName evidence="2">Uncharacterized protein</fullName>
    </submittedName>
</protein>
<evidence type="ECO:0000256" key="1">
    <source>
        <dbReference type="SAM" id="MobiDB-lite"/>
    </source>
</evidence>
<gene>
    <name evidence="2" type="ORF">OS129_02735</name>
</gene>
<reference evidence="2" key="1">
    <citation type="submission" date="2022-11" db="EMBL/GenBank/DDBJ databases">
        <title>Corynebacterium sp. isolated from Penguins.</title>
        <authorList>
            <person name="Sedlar K."/>
            <person name="Svec P."/>
        </authorList>
    </citation>
    <scope>NUCLEOTIDE SEQUENCE</scope>
    <source>
        <strain evidence="2">P7374</strain>
    </source>
</reference>
<dbReference type="AlphaFoldDB" id="A0A9Q4GKW8"/>
<name>A0A9Q4GKW8_9CORY</name>
<dbReference type="Proteomes" id="UP001071478">
    <property type="component" value="Unassembled WGS sequence"/>
</dbReference>
<feature type="region of interest" description="Disordered" evidence="1">
    <location>
        <begin position="116"/>
        <end position="146"/>
    </location>
</feature>
<dbReference type="RefSeq" id="WP_248167261.1">
    <property type="nucleotide sequence ID" value="NZ_JALNJA010000001.1"/>
</dbReference>
<proteinExistence type="predicted"/>
<accession>A0A9Q4GKW8</accession>
<sequence length="146" mass="16445">MTSTRISQRFRPFVDEFIDDLTTFSTGSYLNEDDKEFWEQPFNPAVLPELREIIDGFLAELDELPETPGREALTVVLTRFITAVETFNARHADAVIEPEEFEELNTLITRAVDATGFTPTHDEDDASGNAEDAQVSGDDDALPRFE</sequence>
<evidence type="ECO:0000313" key="3">
    <source>
        <dbReference type="Proteomes" id="UP001071478"/>
    </source>
</evidence>